<name>A0A136Q6S7_9FIRM</name>
<dbReference type="STRING" id="626937.HMPREF3293_01066"/>
<evidence type="ECO:0000313" key="2">
    <source>
        <dbReference type="Proteomes" id="UP000070366"/>
    </source>
</evidence>
<dbReference type="EMBL" id="LSZW01000047">
    <property type="protein sequence ID" value="KXK66329.1"/>
    <property type="molecule type" value="Genomic_DNA"/>
</dbReference>
<evidence type="ECO:0000313" key="1">
    <source>
        <dbReference type="EMBL" id="KXK66329.1"/>
    </source>
</evidence>
<sequence length="54" mass="6439">MTWMERRLCFWRPCGNLFLFTGITAHCIGSSWKRNGSIRMIIAKRLEKMIENYA</sequence>
<dbReference type="Proteomes" id="UP000070366">
    <property type="component" value="Unassembled WGS sequence"/>
</dbReference>
<keyword evidence="2" id="KW-1185">Reference proteome</keyword>
<protein>
    <submittedName>
        <fullName evidence="1">Uncharacterized protein</fullName>
    </submittedName>
</protein>
<dbReference type="AlphaFoldDB" id="A0A136Q6S7"/>
<gene>
    <name evidence="1" type="ORF">HMPREF3293_01066</name>
</gene>
<proteinExistence type="predicted"/>
<reference evidence="1 2" key="1">
    <citation type="submission" date="2016-02" db="EMBL/GenBank/DDBJ databases">
        <authorList>
            <person name="Wen L."/>
            <person name="He K."/>
            <person name="Yang H."/>
        </authorList>
    </citation>
    <scope>NUCLEOTIDE SEQUENCE [LARGE SCALE GENOMIC DNA]</scope>
    <source>
        <strain evidence="1 2">DSM 22607</strain>
    </source>
</reference>
<comment type="caution">
    <text evidence="1">The sequence shown here is derived from an EMBL/GenBank/DDBJ whole genome shotgun (WGS) entry which is preliminary data.</text>
</comment>
<organism evidence="1 2">
    <name type="scientific">Christensenella minuta</name>
    <dbReference type="NCBI Taxonomy" id="626937"/>
    <lineage>
        <taxon>Bacteria</taxon>
        <taxon>Bacillati</taxon>
        <taxon>Bacillota</taxon>
        <taxon>Clostridia</taxon>
        <taxon>Christensenellales</taxon>
        <taxon>Christensenellaceae</taxon>
        <taxon>Christensenella</taxon>
    </lineage>
</organism>
<accession>A0A136Q6S7</accession>